<accession>A0A8S3XYX3</accession>
<dbReference type="Proteomes" id="UP000691718">
    <property type="component" value="Unassembled WGS sequence"/>
</dbReference>
<keyword evidence="2" id="KW-1133">Transmembrane helix</keyword>
<keyword evidence="4" id="KW-1185">Reference proteome</keyword>
<evidence type="ECO:0000256" key="1">
    <source>
        <dbReference type="SAM" id="MobiDB-lite"/>
    </source>
</evidence>
<feature type="transmembrane region" description="Helical" evidence="2">
    <location>
        <begin position="44"/>
        <end position="62"/>
    </location>
</feature>
<sequence>MLLASGYKLKKMCQSGQYKEDLAIAQNSGESAQVTSPKFNLSEILLISLFDVLFAVGGYILHKKCLPMRALRRKFQHSASFTSKLRNKKDQRTRNQSTKDI</sequence>
<keyword evidence="2" id="KW-0472">Membrane</keyword>
<evidence type="ECO:0000313" key="3">
    <source>
        <dbReference type="EMBL" id="CAG5042916.1"/>
    </source>
</evidence>
<gene>
    <name evidence="3" type="ORF">PAPOLLO_LOCUS22554</name>
</gene>
<reference evidence="3" key="1">
    <citation type="submission" date="2021-04" db="EMBL/GenBank/DDBJ databases">
        <authorList>
            <person name="Tunstrom K."/>
        </authorList>
    </citation>
    <scope>NUCLEOTIDE SEQUENCE</scope>
</reference>
<evidence type="ECO:0000313" key="4">
    <source>
        <dbReference type="Proteomes" id="UP000691718"/>
    </source>
</evidence>
<protein>
    <submittedName>
        <fullName evidence="3">(apollo) hypothetical protein</fullName>
    </submittedName>
</protein>
<comment type="caution">
    <text evidence="3">The sequence shown here is derived from an EMBL/GenBank/DDBJ whole genome shotgun (WGS) entry which is preliminary data.</text>
</comment>
<organism evidence="3 4">
    <name type="scientific">Parnassius apollo</name>
    <name type="common">Apollo butterfly</name>
    <name type="synonym">Papilio apollo</name>
    <dbReference type="NCBI Taxonomy" id="110799"/>
    <lineage>
        <taxon>Eukaryota</taxon>
        <taxon>Metazoa</taxon>
        <taxon>Ecdysozoa</taxon>
        <taxon>Arthropoda</taxon>
        <taxon>Hexapoda</taxon>
        <taxon>Insecta</taxon>
        <taxon>Pterygota</taxon>
        <taxon>Neoptera</taxon>
        <taxon>Endopterygota</taxon>
        <taxon>Lepidoptera</taxon>
        <taxon>Glossata</taxon>
        <taxon>Ditrysia</taxon>
        <taxon>Papilionoidea</taxon>
        <taxon>Papilionidae</taxon>
        <taxon>Parnassiinae</taxon>
        <taxon>Parnassini</taxon>
        <taxon>Parnassius</taxon>
        <taxon>Parnassius</taxon>
    </lineage>
</organism>
<feature type="region of interest" description="Disordered" evidence="1">
    <location>
        <begin position="82"/>
        <end position="101"/>
    </location>
</feature>
<proteinExistence type="predicted"/>
<dbReference type="OrthoDB" id="10486087at2759"/>
<keyword evidence="2" id="KW-0812">Transmembrane</keyword>
<dbReference type="EMBL" id="CAJQZP010001392">
    <property type="protein sequence ID" value="CAG5042916.1"/>
    <property type="molecule type" value="Genomic_DNA"/>
</dbReference>
<dbReference type="AlphaFoldDB" id="A0A8S3XYX3"/>
<name>A0A8S3XYX3_PARAO</name>
<evidence type="ECO:0000256" key="2">
    <source>
        <dbReference type="SAM" id="Phobius"/>
    </source>
</evidence>
<feature type="compositionally biased region" description="Basic and acidic residues" evidence="1">
    <location>
        <begin position="88"/>
        <end position="101"/>
    </location>
</feature>